<dbReference type="EMBL" id="NHRY01000200">
    <property type="protein sequence ID" value="PPQ31015.1"/>
    <property type="molecule type" value="Genomic_DNA"/>
</dbReference>
<feature type="compositionally biased region" description="Low complexity" evidence="1">
    <location>
        <begin position="156"/>
        <end position="168"/>
    </location>
</feature>
<evidence type="ECO:0000313" key="2">
    <source>
        <dbReference type="EMBL" id="PPQ31015.1"/>
    </source>
</evidence>
<proteinExistence type="predicted"/>
<dbReference type="RefSeq" id="WP_104520253.1">
    <property type="nucleotide sequence ID" value="NZ_NHRY01000200.1"/>
</dbReference>
<sequence>MSETSSPATRSRRQSDWLKTIIVTFLAPMFLWACDGDVDLARTAAAETLDEFGILGHRGMITAARIIAYELAALSSLSQSMEDDIPPALALRLRSNANSLDRAAERNRQALALEQRAARAQPVDVDAVAASVAKTRELVRAAKARAQAAPVPDTPRPAGAAPQGRPAQSPAPMPDAPVRPSPTPQMTPQATPARQGQPKDTQALWNTIWAEAMADLAAEFTADLARLPPAERAMEKARIDLLLEASTTLASGTAAPYGNPLAPAGRPGTADGNAAADRSPSRPGVSG</sequence>
<feature type="compositionally biased region" description="Low complexity" evidence="1">
    <location>
        <begin position="186"/>
        <end position="195"/>
    </location>
</feature>
<evidence type="ECO:0000313" key="3">
    <source>
        <dbReference type="Proteomes" id="UP000239724"/>
    </source>
</evidence>
<evidence type="ECO:0000256" key="1">
    <source>
        <dbReference type="SAM" id="MobiDB-lite"/>
    </source>
</evidence>
<feature type="compositionally biased region" description="Pro residues" evidence="1">
    <location>
        <begin position="169"/>
        <end position="185"/>
    </location>
</feature>
<dbReference type="OrthoDB" id="7290477at2"/>
<accession>A0A2S6N8S4</accession>
<dbReference type="AlphaFoldDB" id="A0A2S6N8S4"/>
<reference evidence="2 3" key="1">
    <citation type="journal article" date="2018" name="Arch. Microbiol.">
        <title>New insights into the metabolic potential of the phototrophic purple bacterium Rhodopila globiformis DSM 161(T) from its draft genome sequence and evidence for a vanadium-dependent nitrogenase.</title>
        <authorList>
            <person name="Imhoff J.F."/>
            <person name="Rahn T."/>
            <person name="Kunzel S."/>
            <person name="Neulinger S.C."/>
        </authorList>
    </citation>
    <scope>NUCLEOTIDE SEQUENCE [LARGE SCALE GENOMIC DNA]</scope>
    <source>
        <strain evidence="2 3">DSM 161</strain>
    </source>
</reference>
<keyword evidence="3" id="KW-1185">Reference proteome</keyword>
<organism evidence="2 3">
    <name type="scientific">Rhodopila globiformis</name>
    <name type="common">Rhodopseudomonas globiformis</name>
    <dbReference type="NCBI Taxonomy" id="1071"/>
    <lineage>
        <taxon>Bacteria</taxon>
        <taxon>Pseudomonadati</taxon>
        <taxon>Pseudomonadota</taxon>
        <taxon>Alphaproteobacteria</taxon>
        <taxon>Acetobacterales</taxon>
        <taxon>Acetobacteraceae</taxon>
        <taxon>Rhodopila</taxon>
    </lineage>
</organism>
<feature type="region of interest" description="Disordered" evidence="1">
    <location>
        <begin position="143"/>
        <end position="200"/>
    </location>
</feature>
<comment type="caution">
    <text evidence="2">The sequence shown here is derived from an EMBL/GenBank/DDBJ whole genome shotgun (WGS) entry which is preliminary data.</text>
</comment>
<name>A0A2S6N8S4_RHOGL</name>
<feature type="region of interest" description="Disordered" evidence="1">
    <location>
        <begin position="251"/>
        <end position="287"/>
    </location>
</feature>
<gene>
    <name evidence="2" type="ORF">CCS01_18255</name>
</gene>
<protein>
    <submittedName>
        <fullName evidence="2">Uncharacterized protein</fullName>
    </submittedName>
</protein>
<dbReference type="Proteomes" id="UP000239724">
    <property type="component" value="Unassembled WGS sequence"/>
</dbReference>